<dbReference type="Proteomes" id="UP001497623">
    <property type="component" value="Unassembled WGS sequence"/>
</dbReference>
<name>A0AAV2QMC5_MEGNR</name>
<dbReference type="EMBL" id="CAXKWB010007320">
    <property type="protein sequence ID" value="CAL4086573.1"/>
    <property type="molecule type" value="Genomic_DNA"/>
</dbReference>
<dbReference type="PANTHER" id="PTHR11439:SF483">
    <property type="entry name" value="PEPTIDE SYNTHASE GLIP-LIKE, PUTATIVE (AFU_ORTHOLOGUE AFUA_3G12920)-RELATED"/>
    <property type="match status" value="1"/>
</dbReference>
<feature type="non-terminal residue" evidence="2">
    <location>
        <position position="402"/>
    </location>
</feature>
<dbReference type="Pfam" id="PF07727">
    <property type="entry name" value="RVT_2"/>
    <property type="match status" value="1"/>
</dbReference>
<protein>
    <recommendedName>
        <fullName evidence="1">Reverse transcriptase Ty1/copia-type domain-containing protein</fullName>
    </recommendedName>
</protein>
<evidence type="ECO:0000313" key="3">
    <source>
        <dbReference type="Proteomes" id="UP001497623"/>
    </source>
</evidence>
<dbReference type="CDD" id="cd09272">
    <property type="entry name" value="RNase_HI_RT_Ty1"/>
    <property type="match status" value="1"/>
</dbReference>
<comment type="caution">
    <text evidence="2">The sequence shown here is derived from an EMBL/GenBank/DDBJ whole genome shotgun (WGS) entry which is preliminary data.</text>
</comment>
<accession>A0AAV2QMC5</accession>
<gene>
    <name evidence="2" type="ORF">MNOR_LOCUS13039</name>
</gene>
<dbReference type="AlphaFoldDB" id="A0AAV2QMC5"/>
<organism evidence="2 3">
    <name type="scientific">Meganyctiphanes norvegica</name>
    <name type="common">Northern krill</name>
    <name type="synonym">Thysanopoda norvegica</name>
    <dbReference type="NCBI Taxonomy" id="48144"/>
    <lineage>
        <taxon>Eukaryota</taxon>
        <taxon>Metazoa</taxon>
        <taxon>Ecdysozoa</taxon>
        <taxon>Arthropoda</taxon>
        <taxon>Crustacea</taxon>
        <taxon>Multicrustacea</taxon>
        <taxon>Malacostraca</taxon>
        <taxon>Eumalacostraca</taxon>
        <taxon>Eucarida</taxon>
        <taxon>Euphausiacea</taxon>
        <taxon>Euphausiidae</taxon>
        <taxon>Meganyctiphanes</taxon>
    </lineage>
</organism>
<feature type="domain" description="Reverse transcriptase Ty1/copia-type" evidence="1">
    <location>
        <begin position="1"/>
        <end position="143"/>
    </location>
</feature>
<dbReference type="InterPro" id="IPR013103">
    <property type="entry name" value="RVT_2"/>
</dbReference>
<evidence type="ECO:0000259" key="1">
    <source>
        <dbReference type="Pfam" id="PF07727"/>
    </source>
</evidence>
<evidence type="ECO:0000313" key="2">
    <source>
        <dbReference type="EMBL" id="CAL4086573.1"/>
    </source>
</evidence>
<reference evidence="2 3" key="1">
    <citation type="submission" date="2024-05" db="EMBL/GenBank/DDBJ databases">
        <authorList>
            <person name="Wallberg A."/>
        </authorList>
    </citation>
    <scope>NUCLEOTIDE SEQUENCE [LARGE SCALE GENOMIC DNA]</scope>
</reference>
<keyword evidence="3" id="KW-1185">Reference proteome</keyword>
<dbReference type="PANTHER" id="PTHR11439">
    <property type="entry name" value="GAG-POL-RELATED RETROTRANSPOSON"/>
    <property type="match status" value="1"/>
</dbReference>
<proteinExistence type="predicted"/>
<sequence length="402" mass="46021">MTQPEGFVKDHTLVCKLNKSIYGLKQSARNWNLTLISFMETQKLKQSLSDPCVFFRKSEKDTLYALIWVDDLILCKSNMTVLNIFKTHFQNRFKIKDIGCLSWFLGMQFSVCANVISINQTLYVNTILTRFKMTDCNPRNLPCDPTVHQLLKQDSAMLDDQTQFRELIGSLIYLMVGTRPDLAFVVTLLSQFMSAPKVIHMKIALGVLRYLKYTAHYDLKYTKHRDPLQIVGYADSDYAAGKDRQSISGYCFRLNTTSALISWASRKQNLIADSTCESEYIALNEATKEALFLRMLFAELTQSNRQTVVIRDGNHEAIDSVVIYEDNKGAIDLAHHQTFHKRSKHIDIKYHLIRDYVKKKSVHVTYVPTKDNIADMFTKALPGPKLKSFAIIRGTVSNVEGD</sequence>